<accession>A0ABN6YUX6</accession>
<gene>
    <name evidence="1" type="ORF">Lac1_11400</name>
</gene>
<evidence type="ECO:0008006" key="3">
    <source>
        <dbReference type="Google" id="ProtNLM"/>
    </source>
</evidence>
<protein>
    <recommendedName>
        <fullName evidence="3">Phosphoenolpyruvate carboxykinase</fullName>
    </recommendedName>
</protein>
<keyword evidence="2" id="KW-1185">Reference proteome</keyword>
<dbReference type="EMBL" id="AP027742">
    <property type="protein sequence ID" value="BDZ76957.1"/>
    <property type="molecule type" value="Genomic_DNA"/>
</dbReference>
<sequence length="103" mass="12409">MKRLWSIFTDDMDHCMYTGMYGVERHHVFSHTPGERKLCEKYGFIAPLHPKLHPNGVHAGTQAKEIDRDLRFRCREYYIAHYGTEEDFRREFFYTTANQYITK</sequence>
<evidence type="ECO:0000313" key="2">
    <source>
        <dbReference type="Proteomes" id="UP001305815"/>
    </source>
</evidence>
<name>A0ABN6YUX6_9FIRM</name>
<dbReference type="Proteomes" id="UP001305815">
    <property type="component" value="Chromosome"/>
</dbReference>
<dbReference type="RefSeq" id="WP_316266567.1">
    <property type="nucleotide sequence ID" value="NZ_AP027742.1"/>
</dbReference>
<reference evidence="2" key="1">
    <citation type="journal article" date="2023" name="Int. J. Syst. Evol. Microbiol.">
        <title>Claveliimonas bilis gen. nov., sp. nov., deoxycholic acid-producing bacteria isolated from human faeces, and reclassification of Sellimonas monacensis Zenner et al. 2021 as Claveliimonas monacensis comb. nov.</title>
        <authorList>
            <person name="Hisatomi A."/>
            <person name="Kastawa N.W.E.P.G."/>
            <person name="Song I."/>
            <person name="Ohkuma M."/>
            <person name="Fukiya S."/>
            <person name="Sakamoto M."/>
        </authorList>
    </citation>
    <scope>NUCLEOTIDE SEQUENCE [LARGE SCALE GENOMIC DNA]</scope>
    <source>
        <strain evidence="2">12BBH14</strain>
    </source>
</reference>
<organism evidence="1 2">
    <name type="scientific">Claveliimonas bilis</name>
    <dbReference type="NCBI Taxonomy" id="3028070"/>
    <lineage>
        <taxon>Bacteria</taxon>
        <taxon>Bacillati</taxon>
        <taxon>Bacillota</taxon>
        <taxon>Clostridia</taxon>
        <taxon>Lachnospirales</taxon>
        <taxon>Lachnospiraceae</taxon>
        <taxon>Claveliimonas</taxon>
    </lineage>
</organism>
<evidence type="ECO:0000313" key="1">
    <source>
        <dbReference type="EMBL" id="BDZ76957.1"/>
    </source>
</evidence>
<proteinExistence type="predicted"/>